<keyword evidence="2" id="KW-1185">Reference proteome</keyword>
<accession>A0A9N9PLW1</accession>
<evidence type="ECO:0000313" key="2">
    <source>
        <dbReference type="Proteomes" id="UP000696280"/>
    </source>
</evidence>
<dbReference type="Proteomes" id="UP000696280">
    <property type="component" value="Unassembled WGS sequence"/>
</dbReference>
<organism evidence="1 2">
    <name type="scientific">Hymenoscyphus fraxineus</name>
    <dbReference type="NCBI Taxonomy" id="746836"/>
    <lineage>
        <taxon>Eukaryota</taxon>
        <taxon>Fungi</taxon>
        <taxon>Dikarya</taxon>
        <taxon>Ascomycota</taxon>
        <taxon>Pezizomycotina</taxon>
        <taxon>Leotiomycetes</taxon>
        <taxon>Helotiales</taxon>
        <taxon>Helotiaceae</taxon>
        <taxon>Hymenoscyphus</taxon>
    </lineage>
</organism>
<gene>
    <name evidence="1" type="ORF">HYFRA_00012906</name>
</gene>
<proteinExistence type="predicted"/>
<reference evidence="1" key="1">
    <citation type="submission" date="2021-07" db="EMBL/GenBank/DDBJ databases">
        <authorList>
            <person name="Durling M."/>
        </authorList>
    </citation>
    <scope>NUCLEOTIDE SEQUENCE</scope>
</reference>
<sequence>MSEPNKNLDHVIAVGFGIYQSHRENFLELLETDVKHDITGRYTDEELEFVAALVNEIIATGKIESLANDPSGVITGPECLKCLQQIKKNPDPKLFYAAVPQEAWLQCRLWGIEKLLNDMIYELVAKKNLINKSVKEWIQRTPPSEKQYQEPTAIYAWIDQIL</sequence>
<dbReference type="EMBL" id="CAJVRL010000086">
    <property type="protein sequence ID" value="CAG8958909.1"/>
    <property type="molecule type" value="Genomic_DNA"/>
</dbReference>
<comment type="caution">
    <text evidence="1">The sequence shown here is derived from an EMBL/GenBank/DDBJ whole genome shotgun (WGS) entry which is preliminary data.</text>
</comment>
<dbReference type="OrthoDB" id="10439405at2759"/>
<name>A0A9N9PLW1_9HELO</name>
<protein>
    <submittedName>
        <fullName evidence="1">Uncharacterized protein</fullName>
    </submittedName>
</protein>
<evidence type="ECO:0000313" key="1">
    <source>
        <dbReference type="EMBL" id="CAG8958909.1"/>
    </source>
</evidence>
<dbReference type="AlphaFoldDB" id="A0A9N9PLW1"/>